<reference evidence="3" key="1">
    <citation type="submission" date="2013-09" db="EMBL/GenBank/DDBJ databases">
        <title>Corchorus olitorius genome sequencing.</title>
        <authorList>
            <person name="Alam M."/>
            <person name="Haque M.S."/>
            <person name="Islam M.S."/>
            <person name="Emdad E.M."/>
            <person name="Islam M.M."/>
            <person name="Ahmed B."/>
            <person name="Halim A."/>
            <person name="Hossen Q.M.M."/>
            <person name="Hossain M.Z."/>
            <person name="Ahmed R."/>
            <person name="Khan M.M."/>
            <person name="Islam R."/>
            <person name="Rashid M.M."/>
            <person name="Khan S.A."/>
            <person name="Rahman M.S."/>
            <person name="Alam M."/>
            <person name="Yahiya A.S."/>
            <person name="Khan M.S."/>
            <person name="Azam M.S."/>
            <person name="Haque T."/>
            <person name="Lashkar M.Z.H."/>
            <person name="Akhand A.I."/>
            <person name="Morshed G."/>
            <person name="Roy S."/>
            <person name="Uddin K.S."/>
            <person name="Rabeya T."/>
            <person name="Hossain A.S."/>
            <person name="Chowdhury A."/>
            <person name="Snigdha A.R."/>
            <person name="Mortoza M.S."/>
            <person name="Matin S.A."/>
            <person name="Hoque S.M.E."/>
            <person name="Islam M.K."/>
            <person name="Roy D.K."/>
            <person name="Haider R."/>
            <person name="Moosa M.M."/>
            <person name="Elias S.M."/>
            <person name="Hasan A.M."/>
            <person name="Jahan S."/>
            <person name="Shafiuddin M."/>
            <person name="Mahmood N."/>
            <person name="Shommy N.S."/>
        </authorList>
    </citation>
    <scope>NUCLEOTIDE SEQUENCE [LARGE SCALE GENOMIC DNA]</scope>
    <source>
        <strain evidence="3">cv. O-4</strain>
    </source>
</reference>
<dbReference type="AlphaFoldDB" id="A0A1R3L117"/>
<sequence>MSPHEQHCGKSGASRRWHGKHTPSGTKRRRCPADRRRRDECYLRHLAAGSRARLVD</sequence>
<dbReference type="Proteomes" id="UP000187203">
    <property type="component" value="Unassembled WGS sequence"/>
</dbReference>
<organism evidence="2 3">
    <name type="scientific">Corchorus olitorius</name>
    <dbReference type="NCBI Taxonomy" id="93759"/>
    <lineage>
        <taxon>Eukaryota</taxon>
        <taxon>Viridiplantae</taxon>
        <taxon>Streptophyta</taxon>
        <taxon>Embryophyta</taxon>
        <taxon>Tracheophyta</taxon>
        <taxon>Spermatophyta</taxon>
        <taxon>Magnoliopsida</taxon>
        <taxon>eudicotyledons</taxon>
        <taxon>Gunneridae</taxon>
        <taxon>Pentapetalae</taxon>
        <taxon>rosids</taxon>
        <taxon>malvids</taxon>
        <taxon>Malvales</taxon>
        <taxon>Malvaceae</taxon>
        <taxon>Grewioideae</taxon>
        <taxon>Apeibeae</taxon>
        <taxon>Corchorus</taxon>
    </lineage>
</organism>
<evidence type="ECO:0000313" key="2">
    <source>
        <dbReference type="EMBL" id="OMP13024.1"/>
    </source>
</evidence>
<feature type="region of interest" description="Disordered" evidence="1">
    <location>
        <begin position="1"/>
        <end position="36"/>
    </location>
</feature>
<protein>
    <submittedName>
        <fullName evidence="2">Uncharacterized protein</fullName>
    </submittedName>
</protein>
<gene>
    <name evidence="2" type="ORF">COLO4_02413</name>
</gene>
<proteinExistence type="predicted"/>
<name>A0A1R3L117_9ROSI</name>
<evidence type="ECO:0000313" key="3">
    <source>
        <dbReference type="Proteomes" id="UP000187203"/>
    </source>
</evidence>
<accession>A0A1R3L117</accession>
<comment type="caution">
    <text evidence="2">The sequence shown here is derived from an EMBL/GenBank/DDBJ whole genome shotgun (WGS) entry which is preliminary data.</text>
</comment>
<evidence type="ECO:0000256" key="1">
    <source>
        <dbReference type="SAM" id="MobiDB-lite"/>
    </source>
</evidence>
<feature type="compositionally biased region" description="Basic residues" evidence="1">
    <location>
        <begin position="13"/>
        <end position="30"/>
    </location>
</feature>
<dbReference type="EMBL" id="AWUE01005353">
    <property type="protein sequence ID" value="OMP13024.1"/>
    <property type="molecule type" value="Genomic_DNA"/>
</dbReference>
<keyword evidence="3" id="KW-1185">Reference proteome</keyword>